<keyword evidence="2" id="KW-1185">Reference proteome</keyword>
<dbReference type="AlphaFoldDB" id="A0A7Y0Q2G7"/>
<evidence type="ECO:0000313" key="1">
    <source>
        <dbReference type="EMBL" id="NMP22325.1"/>
    </source>
</evidence>
<evidence type="ECO:0000313" key="2">
    <source>
        <dbReference type="Proteomes" id="UP000533476"/>
    </source>
</evidence>
<name>A0A7Y0Q2G7_9FIRM</name>
<comment type="caution">
    <text evidence="1">The sequence shown here is derived from an EMBL/GenBank/DDBJ whole genome shotgun (WGS) entry which is preliminary data.</text>
</comment>
<gene>
    <name evidence="1" type="ORF">HIJ39_08160</name>
</gene>
<sequence length="85" mass="9320">MAPEQEPRLSEEHVTLVWAPLSDLPPDLPEAYRSVLNRMASTVSAQVLDSLAVRLERDQGDRMRRLRVAGGIPPAIGVGGVDHDH</sequence>
<reference evidence="1 2" key="1">
    <citation type="submission" date="2020-04" db="EMBL/GenBank/DDBJ databases">
        <authorList>
            <person name="Zhang R."/>
            <person name="Schippers A."/>
        </authorList>
    </citation>
    <scope>NUCLEOTIDE SEQUENCE [LARGE SCALE GENOMIC DNA]</scope>
    <source>
        <strain evidence="1 2">DSM 109850</strain>
    </source>
</reference>
<proteinExistence type="predicted"/>
<dbReference type="EMBL" id="JABBVZ010000020">
    <property type="protein sequence ID" value="NMP22325.1"/>
    <property type="molecule type" value="Genomic_DNA"/>
</dbReference>
<accession>A0A7Y0Q2G7</accession>
<dbReference type="RefSeq" id="WP_169098525.1">
    <property type="nucleotide sequence ID" value="NZ_JABBVZ010000020.1"/>
</dbReference>
<organism evidence="1 2">
    <name type="scientific">Sulfobacillus harzensis</name>
    <dbReference type="NCBI Taxonomy" id="2729629"/>
    <lineage>
        <taxon>Bacteria</taxon>
        <taxon>Bacillati</taxon>
        <taxon>Bacillota</taxon>
        <taxon>Clostridia</taxon>
        <taxon>Eubacteriales</taxon>
        <taxon>Clostridiales Family XVII. Incertae Sedis</taxon>
        <taxon>Sulfobacillus</taxon>
    </lineage>
</organism>
<protein>
    <submittedName>
        <fullName evidence="1">Uncharacterized protein</fullName>
    </submittedName>
</protein>
<dbReference type="Proteomes" id="UP000533476">
    <property type="component" value="Unassembled WGS sequence"/>
</dbReference>